<evidence type="ECO:0000313" key="2">
    <source>
        <dbReference type="Proteomes" id="UP000078200"/>
    </source>
</evidence>
<protein>
    <submittedName>
        <fullName evidence="1">Uncharacterized protein</fullName>
    </submittedName>
</protein>
<proteinExistence type="predicted"/>
<reference evidence="1" key="1">
    <citation type="submission" date="2020-05" db="UniProtKB">
        <authorList>
            <consortium name="EnsemblMetazoa"/>
        </authorList>
    </citation>
    <scope>IDENTIFICATION</scope>
    <source>
        <strain evidence="1">TTRI</strain>
    </source>
</reference>
<accession>A0A1A9V9P6</accession>
<dbReference type="AlphaFoldDB" id="A0A1A9V9P6"/>
<name>A0A1A9V9P6_GLOAU</name>
<dbReference type="EnsemblMetazoa" id="GAUT030313-RA">
    <property type="protein sequence ID" value="GAUT030313-PA"/>
    <property type="gene ID" value="GAUT030313"/>
</dbReference>
<dbReference type="VEuPathDB" id="VectorBase:GAUT030313"/>
<organism evidence="1 2">
    <name type="scientific">Glossina austeni</name>
    <name type="common">Savannah tsetse fly</name>
    <dbReference type="NCBI Taxonomy" id="7395"/>
    <lineage>
        <taxon>Eukaryota</taxon>
        <taxon>Metazoa</taxon>
        <taxon>Ecdysozoa</taxon>
        <taxon>Arthropoda</taxon>
        <taxon>Hexapoda</taxon>
        <taxon>Insecta</taxon>
        <taxon>Pterygota</taxon>
        <taxon>Neoptera</taxon>
        <taxon>Endopterygota</taxon>
        <taxon>Diptera</taxon>
        <taxon>Brachycera</taxon>
        <taxon>Muscomorpha</taxon>
        <taxon>Hippoboscoidea</taxon>
        <taxon>Glossinidae</taxon>
        <taxon>Glossina</taxon>
    </lineage>
</organism>
<dbReference type="Proteomes" id="UP000078200">
    <property type="component" value="Unassembled WGS sequence"/>
</dbReference>
<keyword evidence="2" id="KW-1185">Reference proteome</keyword>
<evidence type="ECO:0000313" key="1">
    <source>
        <dbReference type="EnsemblMetazoa" id="GAUT030313-PA"/>
    </source>
</evidence>
<sequence length="102" mass="11547">MLNILPENHDLGYHDTESWLLIAVELSLTKSCCDSSNNSLRLVYADVNVVVTDLWPEMWTESYCRMDSGSKVNKPEPFKLSGIMSISHTAVARNITQVEKCR</sequence>